<evidence type="ECO:0000313" key="1">
    <source>
        <dbReference type="EMBL" id="KAB7850354.1"/>
    </source>
</evidence>
<name>A0A5N5WDV3_STRMB</name>
<dbReference type="Gene3D" id="1.10.287.1060">
    <property type="entry name" value="ESAT-6-like"/>
    <property type="match status" value="1"/>
</dbReference>
<evidence type="ECO:0008006" key="3">
    <source>
        <dbReference type="Google" id="ProtNLM"/>
    </source>
</evidence>
<keyword evidence="2" id="KW-1185">Reference proteome</keyword>
<protein>
    <recommendedName>
        <fullName evidence="3">WXG100 family type VII secretion target</fullName>
    </recommendedName>
</protein>
<reference evidence="1 2" key="1">
    <citation type="journal article" date="2019" name="Microb. Cell Fact.">
        <title>Exploring novel herbicidin analogues by transcriptional regulator overexpression and MS/MS molecular networking.</title>
        <authorList>
            <person name="Shi Y."/>
            <person name="Gu R."/>
            <person name="Li Y."/>
            <person name="Wang X."/>
            <person name="Ren W."/>
            <person name="Li X."/>
            <person name="Wang L."/>
            <person name="Xie Y."/>
            <person name="Hong B."/>
        </authorList>
    </citation>
    <scope>NUCLEOTIDE SEQUENCE [LARGE SCALE GENOMIC DNA]</scope>
    <source>
        <strain evidence="1 2">US-43</strain>
    </source>
</reference>
<dbReference type="AlphaFoldDB" id="A0A5N5WDV3"/>
<evidence type="ECO:0000313" key="2">
    <source>
        <dbReference type="Proteomes" id="UP000327000"/>
    </source>
</evidence>
<comment type="caution">
    <text evidence="1">The sequence shown here is derived from an EMBL/GenBank/DDBJ whole genome shotgun (WGS) entry which is preliminary data.</text>
</comment>
<gene>
    <name evidence="1" type="ORF">FRZ00_06350</name>
</gene>
<dbReference type="Proteomes" id="UP000327000">
    <property type="component" value="Unassembled WGS sequence"/>
</dbReference>
<dbReference type="EMBL" id="VOKX01000009">
    <property type="protein sequence ID" value="KAB7850354.1"/>
    <property type="molecule type" value="Genomic_DNA"/>
</dbReference>
<dbReference type="OrthoDB" id="3284120at2"/>
<proteinExistence type="predicted"/>
<dbReference type="RefSeq" id="WP_152262833.1">
    <property type="nucleotide sequence ID" value="NZ_VOKX01000009.1"/>
</dbReference>
<accession>A0A5N5WDV3</accession>
<organism evidence="1 2">
    <name type="scientific">Streptomyces mobaraensis</name>
    <name type="common">Streptoverticillium mobaraense</name>
    <dbReference type="NCBI Taxonomy" id="35621"/>
    <lineage>
        <taxon>Bacteria</taxon>
        <taxon>Bacillati</taxon>
        <taxon>Actinomycetota</taxon>
        <taxon>Actinomycetes</taxon>
        <taxon>Kitasatosporales</taxon>
        <taxon>Streptomycetaceae</taxon>
        <taxon>Streptomyces</taxon>
    </lineage>
</organism>
<sequence length="110" mass="11810">MGGSGNDKVLDIKTADIKAVAPVFQRQGKKLSDALTTLVSTLDGLGEPWGDDKPGKHFSAKYSPRQKEIERATGIFVLGLVSIHEAMVDMADGHIDNDKAIAGTFTREGR</sequence>